<evidence type="ECO:0000313" key="3">
    <source>
        <dbReference type="EMBL" id="SER75891.1"/>
    </source>
</evidence>
<protein>
    <submittedName>
        <fullName evidence="3">Rhodanese-related sulfurtransferase</fullName>
    </submittedName>
</protein>
<feature type="domain" description="Rhodanese" evidence="2">
    <location>
        <begin position="44"/>
        <end position="128"/>
    </location>
</feature>
<dbReference type="InterPro" id="IPR036873">
    <property type="entry name" value="Rhodanese-like_dom_sf"/>
</dbReference>
<feature type="transmembrane region" description="Helical" evidence="1">
    <location>
        <begin position="6"/>
        <end position="24"/>
    </location>
</feature>
<dbReference type="Pfam" id="PF00581">
    <property type="entry name" value="Rhodanese"/>
    <property type="match status" value="1"/>
</dbReference>
<dbReference type="CDD" id="cd00158">
    <property type="entry name" value="RHOD"/>
    <property type="match status" value="1"/>
</dbReference>
<dbReference type="InterPro" id="IPR050229">
    <property type="entry name" value="GlpE_sulfurtransferase"/>
</dbReference>
<dbReference type="STRING" id="142588.SAMN04488559_10557"/>
<evidence type="ECO:0000259" key="2">
    <source>
        <dbReference type="PROSITE" id="PS50206"/>
    </source>
</evidence>
<dbReference type="Gene3D" id="3.40.250.10">
    <property type="entry name" value="Rhodanese-like domain"/>
    <property type="match status" value="1"/>
</dbReference>
<keyword evidence="1" id="KW-0812">Transmembrane</keyword>
<dbReference type="EMBL" id="FOHA01000005">
    <property type="protein sequence ID" value="SER75891.1"/>
    <property type="molecule type" value="Genomic_DNA"/>
</dbReference>
<sequence>MSENNISFILTIIVLVGFIIYQGYQYYTRKKASTVLTEEEFRKGMRKAQLIDVREKNVFDGGHILGARNIPYTLFKTRMVEIRKDQPIYLYDQGRAVSARAAVKLRRAGYEDIYCLKGGYEKWTGKTKRK</sequence>
<evidence type="ECO:0000313" key="4">
    <source>
        <dbReference type="Proteomes" id="UP000198948"/>
    </source>
</evidence>
<dbReference type="OrthoDB" id="9808735at2"/>
<gene>
    <name evidence="3" type="ORF">SAMN04488559_10557</name>
</gene>
<keyword evidence="3" id="KW-0808">Transferase</keyword>
<dbReference type="PROSITE" id="PS50206">
    <property type="entry name" value="RHODANESE_3"/>
    <property type="match status" value="1"/>
</dbReference>
<dbReference type="GO" id="GO:0016740">
    <property type="term" value="F:transferase activity"/>
    <property type="evidence" value="ECO:0007669"/>
    <property type="project" value="UniProtKB-KW"/>
</dbReference>
<organism evidence="3 4">
    <name type="scientific">Isobaculum melis</name>
    <dbReference type="NCBI Taxonomy" id="142588"/>
    <lineage>
        <taxon>Bacteria</taxon>
        <taxon>Bacillati</taxon>
        <taxon>Bacillota</taxon>
        <taxon>Bacilli</taxon>
        <taxon>Lactobacillales</taxon>
        <taxon>Carnobacteriaceae</taxon>
        <taxon>Isobaculum</taxon>
    </lineage>
</organism>
<dbReference type="PANTHER" id="PTHR43031">
    <property type="entry name" value="FAD-DEPENDENT OXIDOREDUCTASE"/>
    <property type="match status" value="1"/>
</dbReference>
<dbReference type="Proteomes" id="UP000198948">
    <property type="component" value="Unassembled WGS sequence"/>
</dbReference>
<accession>A0A1H9RSH0</accession>
<dbReference type="PANTHER" id="PTHR43031:SF18">
    <property type="entry name" value="RHODANESE-RELATED SULFURTRANSFERASES"/>
    <property type="match status" value="1"/>
</dbReference>
<dbReference type="SUPFAM" id="SSF52821">
    <property type="entry name" value="Rhodanese/Cell cycle control phosphatase"/>
    <property type="match status" value="1"/>
</dbReference>
<proteinExistence type="predicted"/>
<keyword evidence="1" id="KW-0472">Membrane</keyword>
<dbReference type="SMART" id="SM00450">
    <property type="entry name" value="RHOD"/>
    <property type="match status" value="1"/>
</dbReference>
<dbReference type="InterPro" id="IPR001763">
    <property type="entry name" value="Rhodanese-like_dom"/>
</dbReference>
<keyword evidence="1" id="KW-1133">Transmembrane helix</keyword>
<reference evidence="3 4" key="1">
    <citation type="submission" date="2016-10" db="EMBL/GenBank/DDBJ databases">
        <authorList>
            <person name="de Groot N.N."/>
        </authorList>
    </citation>
    <scope>NUCLEOTIDE SEQUENCE [LARGE SCALE GENOMIC DNA]</scope>
    <source>
        <strain evidence="3 4">DSM 13760</strain>
    </source>
</reference>
<name>A0A1H9RSH0_9LACT</name>
<keyword evidence="4" id="KW-1185">Reference proteome</keyword>
<evidence type="ECO:0000256" key="1">
    <source>
        <dbReference type="SAM" id="Phobius"/>
    </source>
</evidence>
<dbReference type="AlphaFoldDB" id="A0A1H9RSH0"/>